<dbReference type="OrthoDB" id="781949at2759"/>
<name>A0A5B6WS36_9ROSI</name>
<dbReference type="CDD" id="cd00303">
    <property type="entry name" value="retropepsin_like"/>
    <property type="match status" value="1"/>
</dbReference>
<dbReference type="Proteomes" id="UP000325315">
    <property type="component" value="Unassembled WGS sequence"/>
</dbReference>
<proteinExistence type="predicted"/>
<evidence type="ECO:0000313" key="1">
    <source>
        <dbReference type="EMBL" id="KAA3484178.1"/>
    </source>
</evidence>
<dbReference type="EMBL" id="SMMG02000002">
    <property type="protein sequence ID" value="KAA3484178.1"/>
    <property type="molecule type" value="Genomic_DNA"/>
</dbReference>
<dbReference type="AlphaFoldDB" id="A0A5B6WS36"/>
<protein>
    <submittedName>
        <fullName evidence="1">Retrovirus-related Pol polyprotein from transposon opus</fullName>
    </submittedName>
</protein>
<dbReference type="PANTHER" id="PTHR33067:SF31">
    <property type="entry name" value="RNA-DIRECTED DNA POLYMERASE"/>
    <property type="match status" value="1"/>
</dbReference>
<dbReference type="InterPro" id="IPR021109">
    <property type="entry name" value="Peptidase_aspartic_dom_sf"/>
</dbReference>
<gene>
    <name evidence="1" type="ORF">EPI10_006279</name>
</gene>
<comment type="caution">
    <text evidence="1">The sequence shown here is derived from an EMBL/GenBank/DDBJ whole genome shotgun (WGS) entry which is preliminary data.</text>
</comment>
<organism evidence="1 2">
    <name type="scientific">Gossypium australe</name>
    <dbReference type="NCBI Taxonomy" id="47621"/>
    <lineage>
        <taxon>Eukaryota</taxon>
        <taxon>Viridiplantae</taxon>
        <taxon>Streptophyta</taxon>
        <taxon>Embryophyta</taxon>
        <taxon>Tracheophyta</taxon>
        <taxon>Spermatophyta</taxon>
        <taxon>Magnoliopsida</taxon>
        <taxon>eudicotyledons</taxon>
        <taxon>Gunneridae</taxon>
        <taxon>Pentapetalae</taxon>
        <taxon>rosids</taxon>
        <taxon>malvids</taxon>
        <taxon>Malvales</taxon>
        <taxon>Malvaceae</taxon>
        <taxon>Malvoideae</taxon>
        <taxon>Gossypium</taxon>
    </lineage>
</organism>
<accession>A0A5B6WS36</accession>
<dbReference type="PANTHER" id="PTHR33067">
    <property type="entry name" value="RNA-DIRECTED DNA POLYMERASE-RELATED"/>
    <property type="match status" value="1"/>
</dbReference>
<evidence type="ECO:0000313" key="2">
    <source>
        <dbReference type="Proteomes" id="UP000325315"/>
    </source>
</evidence>
<reference evidence="2" key="1">
    <citation type="journal article" date="2019" name="Plant Biotechnol. J.">
        <title>Genome sequencing of the Australian wild diploid species Gossypium australe highlights disease resistance and delayed gland morphogenesis.</title>
        <authorList>
            <person name="Cai Y."/>
            <person name="Cai X."/>
            <person name="Wang Q."/>
            <person name="Wang P."/>
            <person name="Zhang Y."/>
            <person name="Cai C."/>
            <person name="Xu Y."/>
            <person name="Wang K."/>
            <person name="Zhou Z."/>
            <person name="Wang C."/>
            <person name="Geng S."/>
            <person name="Li B."/>
            <person name="Dong Q."/>
            <person name="Hou Y."/>
            <person name="Wang H."/>
            <person name="Ai P."/>
            <person name="Liu Z."/>
            <person name="Yi F."/>
            <person name="Sun M."/>
            <person name="An G."/>
            <person name="Cheng J."/>
            <person name="Zhang Y."/>
            <person name="Shi Q."/>
            <person name="Xie Y."/>
            <person name="Shi X."/>
            <person name="Chang Y."/>
            <person name="Huang F."/>
            <person name="Chen Y."/>
            <person name="Hong S."/>
            <person name="Mi L."/>
            <person name="Sun Q."/>
            <person name="Zhang L."/>
            <person name="Zhou B."/>
            <person name="Peng R."/>
            <person name="Zhang X."/>
            <person name="Liu F."/>
        </authorList>
    </citation>
    <scope>NUCLEOTIDE SEQUENCE [LARGE SCALE GENOMIC DNA]</scope>
    <source>
        <strain evidence="2">cv. PA1801</strain>
    </source>
</reference>
<keyword evidence="2" id="KW-1185">Reference proteome</keyword>
<dbReference type="Gene3D" id="2.40.70.10">
    <property type="entry name" value="Acid Proteases"/>
    <property type="match status" value="1"/>
</dbReference>
<sequence length="167" mass="19234">MLRLKEMMIRSKKIKVEEQVTLNSSYSTREILYSLEIGSIHFNRALYDLGASISLMPLSIFEKLSLRDLKTTQITLQLANRSLIHPKGVLEYVLVKVRSFIIPTDFVVPGFEEHREIPILLERLLLATSRSTIDLERNELTMKINGESKNFKCGHQSSDEDKRKIGE</sequence>